<evidence type="ECO:0000256" key="10">
    <source>
        <dbReference type="ARBA" id="ARBA00024849"/>
    </source>
</evidence>
<evidence type="ECO:0000313" key="18">
    <source>
        <dbReference type="Proteomes" id="UP001597212"/>
    </source>
</evidence>
<keyword evidence="8 12" id="KW-0413">Isomerase</keyword>
<accession>A0ABW4D0E2</accession>
<dbReference type="Pfam" id="PF05698">
    <property type="entry name" value="Trigger_C"/>
    <property type="match status" value="1"/>
</dbReference>
<dbReference type="SUPFAM" id="SSF109998">
    <property type="entry name" value="Triger factor/SurA peptide-binding domain-like"/>
    <property type="match status" value="1"/>
</dbReference>
<evidence type="ECO:0000256" key="12">
    <source>
        <dbReference type="HAMAP-Rule" id="MF_00303"/>
    </source>
</evidence>
<dbReference type="NCBIfam" id="TIGR00115">
    <property type="entry name" value="tig"/>
    <property type="match status" value="1"/>
</dbReference>
<dbReference type="EC" id="5.2.1.8" evidence="3 12"/>
<dbReference type="PANTHER" id="PTHR30560:SF3">
    <property type="entry name" value="TRIGGER FACTOR-LIKE PROTEIN TIG, CHLOROPLASTIC"/>
    <property type="match status" value="1"/>
</dbReference>
<dbReference type="InterPro" id="IPR005215">
    <property type="entry name" value="Trig_fac"/>
</dbReference>
<comment type="domain">
    <text evidence="12">Consists of 3 domains; the N-terminus binds the ribosome, the middle domain has PPIase activity, while the C-terminus has intrinsic chaperone activity on its own.</text>
</comment>
<evidence type="ECO:0000256" key="8">
    <source>
        <dbReference type="ARBA" id="ARBA00023235"/>
    </source>
</evidence>
<evidence type="ECO:0000256" key="6">
    <source>
        <dbReference type="ARBA" id="ARBA00023110"/>
    </source>
</evidence>
<sequence length="461" mass="51046">MASNWEKKGDTEGVLTFEIAQDKIKQGLDQAFNRVKKSLNVPGFRKGHVSRTVFDHMYGESALYEDALNIVMPSAYDAAVAEAGINPVDQPKVDIDSMDEGKPWVIKATVTVAPEVKLGDYKGLEVDKQDTTVSDEDVQKELEDKQKSQAELVLKEDGEAEKGDTVTIDYVGTVDGKEFDGGSAKNYSLELGSNSFIPGFEDQLIGHKAGDEVTVKVTFPDDYQAKELEGKDAEFKTTIHEVKSKELPKLDDDFAKDLDDEDVDTLEELKLKIKSDLQEKKDDAAKDAIQEQAIAKAVENATIPAIPQAMIDTEVDNQMNQYMSSMQQQGISPQMYYQLTGTSEDDLKKQFAANAESRVKTNLVLEAVVKAEKIEPTDDQVKEEIKRLAGEYNMEEKAVRKALTDDMLKHDIGVQDAITLITDNVKEVVPKAEKKPAKKADKQDDAKAEQKADAKDAKDAK</sequence>
<evidence type="ECO:0000313" key="17">
    <source>
        <dbReference type="EMBL" id="MFD1442171.1"/>
    </source>
</evidence>
<dbReference type="Gene3D" id="1.10.3120.10">
    <property type="entry name" value="Trigger factor, C-terminal domain"/>
    <property type="match status" value="1"/>
</dbReference>
<evidence type="ECO:0000256" key="11">
    <source>
        <dbReference type="ARBA" id="ARBA00029986"/>
    </source>
</evidence>
<comment type="similarity">
    <text evidence="2 12 14">Belongs to the FKBP-type PPIase family. Tig subfamily.</text>
</comment>
<evidence type="ECO:0000259" key="16">
    <source>
        <dbReference type="PROSITE" id="PS50059"/>
    </source>
</evidence>
<dbReference type="PANTHER" id="PTHR30560">
    <property type="entry name" value="TRIGGER FACTOR CHAPERONE AND PEPTIDYL-PROLYL CIS/TRANS ISOMERASE"/>
    <property type="match status" value="1"/>
</dbReference>
<dbReference type="Gene3D" id="3.10.50.40">
    <property type="match status" value="1"/>
</dbReference>
<dbReference type="InterPro" id="IPR036611">
    <property type="entry name" value="Trigger_fac_ribosome-bd_sf"/>
</dbReference>
<gene>
    <name evidence="12 17" type="primary">tig</name>
    <name evidence="17" type="ORF">ACFQ5K_12355</name>
</gene>
<evidence type="ECO:0000256" key="7">
    <source>
        <dbReference type="ARBA" id="ARBA00023186"/>
    </source>
</evidence>
<keyword evidence="5 12" id="KW-0132">Cell division</keyword>
<evidence type="ECO:0000256" key="2">
    <source>
        <dbReference type="ARBA" id="ARBA00005464"/>
    </source>
</evidence>
<keyword evidence="9 12" id="KW-0131">Cell cycle</keyword>
<keyword evidence="18" id="KW-1185">Reference proteome</keyword>
<keyword evidence="6 12" id="KW-0697">Rotamase</keyword>
<dbReference type="Pfam" id="PF00254">
    <property type="entry name" value="FKBP_C"/>
    <property type="match status" value="1"/>
</dbReference>
<dbReference type="InterPro" id="IPR001179">
    <property type="entry name" value="PPIase_FKBP_dom"/>
</dbReference>
<evidence type="ECO:0000256" key="3">
    <source>
        <dbReference type="ARBA" id="ARBA00013194"/>
    </source>
</evidence>
<dbReference type="GO" id="GO:0003755">
    <property type="term" value="F:peptidyl-prolyl cis-trans isomerase activity"/>
    <property type="evidence" value="ECO:0007669"/>
    <property type="project" value="UniProtKB-EC"/>
</dbReference>
<dbReference type="EMBL" id="JBHTOK010000079">
    <property type="protein sequence ID" value="MFD1442171.1"/>
    <property type="molecule type" value="Genomic_DNA"/>
</dbReference>
<keyword evidence="12" id="KW-0963">Cytoplasm</keyword>
<evidence type="ECO:0000256" key="4">
    <source>
        <dbReference type="ARBA" id="ARBA00016902"/>
    </source>
</evidence>
<dbReference type="Pfam" id="PF05697">
    <property type="entry name" value="Trigger_N"/>
    <property type="match status" value="1"/>
</dbReference>
<dbReference type="InterPro" id="IPR008881">
    <property type="entry name" value="Trigger_fac_ribosome-bd_bac"/>
</dbReference>
<evidence type="ECO:0000256" key="13">
    <source>
        <dbReference type="PROSITE-ProRule" id="PRU00277"/>
    </source>
</evidence>
<organism evidence="17 18">
    <name type="scientific">Lacticaseibacillus hegangensis</name>
    <dbReference type="NCBI Taxonomy" id="2486010"/>
    <lineage>
        <taxon>Bacteria</taxon>
        <taxon>Bacillati</taxon>
        <taxon>Bacillota</taxon>
        <taxon>Bacilli</taxon>
        <taxon>Lactobacillales</taxon>
        <taxon>Lactobacillaceae</taxon>
        <taxon>Lacticaseibacillus</taxon>
    </lineage>
</organism>
<reference evidence="18" key="1">
    <citation type="journal article" date="2019" name="Int. J. Syst. Evol. Microbiol.">
        <title>The Global Catalogue of Microorganisms (GCM) 10K type strain sequencing project: providing services to taxonomists for standard genome sequencing and annotation.</title>
        <authorList>
            <consortium name="The Broad Institute Genomics Platform"/>
            <consortium name="The Broad Institute Genome Sequencing Center for Infectious Disease"/>
            <person name="Wu L."/>
            <person name="Ma J."/>
        </authorList>
    </citation>
    <scope>NUCLEOTIDE SEQUENCE [LARGE SCALE GENOMIC DNA]</scope>
    <source>
        <strain evidence="18">CCM 8912</strain>
    </source>
</reference>
<dbReference type="Gene3D" id="3.30.70.1050">
    <property type="entry name" value="Trigger factor ribosome-binding domain"/>
    <property type="match status" value="1"/>
</dbReference>
<dbReference type="Proteomes" id="UP001597212">
    <property type="component" value="Unassembled WGS sequence"/>
</dbReference>
<dbReference type="PROSITE" id="PS50059">
    <property type="entry name" value="FKBP_PPIASE"/>
    <property type="match status" value="1"/>
</dbReference>
<dbReference type="SUPFAM" id="SSF54534">
    <property type="entry name" value="FKBP-like"/>
    <property type="match status" value="1"/>
</dbReference>
<dbReference type="HAMAP" id="MF_00303">
    <property type="entry name" value="Trigger_factor_Tig"/>
    <property type="match status" value="1"/>
</dbReference>
<comment type="function">
    <text evidence="10 12">Involved in protein export. Acts as a chaperone by maintaining the newly synthesized protein in an open conformation. Functions as a peptidyl-prolyl cis-trans isomerase.</text>
</comment>
<dbReference type="InterPro" id="IPR037041">
    <property type="entry name" value="Trigger_fac_C_sf"/>
</dbReference>
<keyword evidence="7 12" id="KW-0143">Chaperone</keyword>
<name>A0ABW4D0E2_9LACO</name>
<feature type="domain" description="PPIase FKBP-type" evidence="16">
    <location>
        <begin position="163"/>
        <end position="248"/>
    </location>
</feature>
<proteinExistence type="inferred from homology"/>
<dbReference type="InterPro" id="IPR027304">
    <property type="entry name" value="Trigger_fact/SurA_dom_sf"/>
</dbReference>
<dbReference type="SUPFAM" id="SSF102735">
    <property type="entry name" value="Trigger factor ribosome-binding domain"/>
    <property type="match status" value="1"/>
</dbReference>
<evidence type="ECO:0000256" key="1">
    <source>
        <dbReference type="ARBA" id="ARBA00000971"/>
    </source>
</evidence>
<evidence type="ECO:0000256" key="5">
    <source>
        <dbReference type="ARBA" id="ARBA00022618"/>
    </source>
</evidence>
<comment type="catalytic activity">
    <reaction evidence="1 12 13">
        <text>[protein]-peptidylproline (omega=180) = [protein]-peptidylproline (omega=0)</text>
        <dbReference type="Rhea" id="RHEA:16237"/>
        <dbReference type="Rhea" id="RHEA-COMP:10747"/>
        <dbReference type="Rhea" id="RHEA-COMP:10748"/>
        <dbReference type="ChEBI" id="CHEBI:83833"/>
        <dbReference type="ChEBI" id="CHEBI:83834"/>
        <dbReference type="EC" id="5.2.1.8"/>
    </reaction>
</comment>
<comment type="subcellular location">
    <subcellularLocation>
        <location evidence="12">Cytoplasm</location>
    </subcellularLocation>
    <text evidence="12">About half TF is bound to the ribosome near the polypeptide exit tunnel while the other half is free in the cytoplasm.</text>
</comment>
<dbReference type="RefSeq" id="WP_125754830.1">
    <property type="nucleotide sequence ID" value="NZ_JBHTOK010000079.1"/>
</dbReference>
<comment type="caution">
    <text evidence="17">The sequence shown here is derived from an EMBL/GenBank/DDBJ whole genome shotgun (WGS) entry which is preliminary data.</text>
</comment>
<evidence type="ECO:0000256" key="15">
    <source>
        <dbReference type="SAM" id="MobiDB-lite"/>
    </source>
</evidence>
<dbReference type="InterPro" id="IPR008880">
    <property type="entry name" value="Trigger_fac_C"/>
</dbReference>
<dbReference type="InterPro" id="IPR046357">
    <property type="entry name" value="PPIase_dom_sf"/>
</dbReference>
<evidence type="ECO:0000256" key="9">
    <source>
        <dbReference type="ARBA" id="ARBA00023306"/>
    </source>
</evidence>
<feature type="region of interest" description="Disordered" evidence="15">
    <location>
        <begin position="429"/>
        <end position="461"/>
    </location>
</feature>
<dbReference type="PIRSF" id="PIRSF003095">
    <property type="entry name" value="Trigger_factor"/>
    <property type="match status" value="1"/>
</dbReference>
<protein>
    <recommendedName>
        <fullName evidence="4 12">Trigger factor</fullName>
        <shortName evidence="12">TF</shortName>
        <ecNumber evidence="3 12">5.2.1.8</ecNumber>
    </recommendedName>
    <alternativeName>
        <fullName evidence="11 12">PPIase</fullName>
    </alternativeName>
</protein>
<evidence type="ECO:0000256" key="14">
    <source>
        <dbReference type="RuleBase" id="RU003914"/>
    </source>
</evidence>